<feature type="domain" description="GST C-terminal" evidence="16">
    <location>
        <begin position="592"/>
        <end position="718"/>
    </location>
</feature>
<protein>
    <recommendedName>
        <fullName evidence="12">NEDD8 carrier protein</fullName>
        <ecNumber evidence="10">2.3.2.34</ecNumber>
        <ecNumber evidence="3">2.5.1.18</ecNumber>
    </recommendedName>
</protein>
<organism evidence="17 18">
    <name type="scientific">Tenebrio molitor</name>
    <name type="common">Yellow mealworm beetle</name>
    <dbReference type="NCBI Taxonomy" id="7067"/>
    <lineage>
        <taxon>Eukaryota</taxon>
        <taxon>Metazoa</taxon>
        <taxon>Ecdysozoa</taxon>
        <taxon>Arthropoda</taxon>
        <taxon>Hexapoda</taxon>
        <taxon>Insecta</taxon>
        <taxon>Pterygota</taxon>
        <taxon>Neoptera</taxon>
        <taxon>Endopterygota</taxon>
        <taxon>Coleoptera</taxon>
        <taxon>Polyphaga</taxon>
        <taxon>Cucujiformia</taxon>
        <taxon>Tenebrionidae</taxon>
        <taxon>Tenebrio</taxon>
    </lineage>
</organism>
<dbReference type="InterPro" id="IPR040079">
    <property type="entry name" value="Glutathione_S-Trfase"/>
</dbReference>
<dbReference type="InterPro" id="IPR023313">
    <property type="entry name" value="UBQ-conjugating_AS"/>
</dbReference>
<comment type="catalytic activity">
    <reaction evidence="9">
        <text>[E1 NEDD8-activating enzyme]-S-[NEDD8 protein]-yl-L-cysteine + [E2 NEDD8-conjugating enzyme]-L-cysteine = [E1 NEDD8-activating enzyme]-L-cysteine + [E2 NEDD8-conjugating enzyme]-S-[NEDD8-protein]-yl-L-cysteine.</text>
        <dbReference type="EC" id="2.3.2.34"/>
    </reaction>
</comment>
<feature type="domain" description="GST C-terminal" evidence="16">
    <location>
        <begin position="377"/>
        <end position="515"/>
    </location>
</feature>
<evidence type="ECO:0000313" key="17">
    <source>
        <dbReference type="EMBL" id="KAH0810688.1"/>
    </source>
</evidence>
<evidence type="ECO:0000256" key="10">
    <source>
        <dbReference type="ARBA" id="ARBA00044047"/>
    </source>
</evidence>
<dbReference type="GO" id="GO:0006749">
    <property type="term" value="P:glutathione metabolic process"/>
    <property type="evidence" value="ECO:0007669"/>
    <property type="project" value="TreeGrafter"/>
</dbReference>
<dbReference type="InterPro" id="IPR004045">
    <property type="entry name" value="Glutathione_S-Trfase_N"/>
</dbReference>
<feature type="domain" description="GST N-terminal" evidence="15">
    <location>
        <begin position="298"/>
        <end position="375"/>
    </location>
</feature>
<evidence type="ECO:0000259" key="16">
    <source>
        <dbReference type="PROSITE" id="PS50405"/>
    </source>
</evidence>
<dbReference type="SUPFAM" id="SSF54495">
    <property type="entry name" value="UBC-like"/>
    <property type="match status" value="1"/>
</dbReference>
<dbReference type="SFLD" id="SFLDS00019">
    <property type="entry name" value="Glutathione_Transferase_(cytos"/>
    <property type="match status" value="5"/>
</dbReference>
<dbReference type="InterPro" id="IPR050213">
    <property type="entry name" value="GST_superfamily"/>
</dbReference>
<dbReference type="SUPFAM" id="SSF52833">
    <property type="entry name" value="Thioredoxin-like"/>
    <property type="match status" value="5"/>
</dbReference>
<dbReference type="InterPro" id="IPR004046">
    <property type="entry name" value="GST_C"/>
</dbReference>
<dbReference type="EMBL" id="JABDTM020027331">
    <property type="protein sequence ID" value="KAH0810688.1"/>
    <property type="molecule type" value="Genomic_DNA"/>
</dbReference>
<dbReference type="PANTHER" id="PTHR11571">
    <property type="entry name" value="GLUTATHIONE S-TRANSFERASE"/>
    <property type="match status" value="1"/>
</dbReference>
<evidence type="ECO:0000313" key="18">
    <source>
        <dbReference type="Proteomes" id="UP000719412"/>
    </source>
</evidence>
<feature type="domain" description="UBC core" evidence="14">
    <location>
        <begin position="1138"/>
        <end position="1282"/>
    </location>
</feature>
<dbReference type="SUPFAM" id="SSF47616">
    <property type="entry name" value="GST C-terminal domain-like"/>
    <property type="match status" value="6"/>
</dbReference>
<dbReference type="GO" id="GO:0005524">
    <property type="term" value="F:ATP binding"/>
    <property type="evidence" value="ECO:0007669"/>
    <property type="project" value="UniProtKB-KW"/>
</dbReference>
<keyword evidence="6" id="KW-0833">Ubl conjugation pathway</keyword>
<comment type="caution">
    <text evidence="17">The sequence shown here is derived from an EMBL/GenBank/DDBJ whole genome shotgun (WGS) entry which is preliminary data.</text>
</comment>
<evidence type="ECO:0000256" key="8">
    <source>
        <dbReference type="ARBA" id="ARBA00038317"/>
    </source>
</evidence>
<proteinExistence type="inferred from homology"/>
<evidence type="ECO:0000256" key="6">
    <source>
        <dbReference type="ARBA" id="ARBA00022786"/>
    </source>
</evidence>
<dbReference type="CDD" id="cd03039">
    <property type="entry name" value="GST_N_Sigma_like"/>
    <property type="match status" value="5"/>
</dbReference>
<dbReference type="Gene3D" id="3.40.30.10">
    <property type="entry name" value="Glutaredoxin"/>
    <property type="match status" value="5"/>
</dbReference>
<dbReference type="SMART" id="SM00212">
    <property type="entry name" value="UBCc"/>
    <property type="match status" value="1"/>
</dbReference>
<evidence type="ECO:0000256" key="2">
    <source>
        <dbReference type="ARBA" id="ARBA00011738"/>
    </source>
</evidence>
<evidence type="ECO:0000256" key="12">
    <source>
        <dbReference type="ARBA" id="ARBA00079113"/>
    </source>
</evidence>
<evidence type="ECO:0000256" key="3">
    <source>
        <dbReference type="ARBA" id="ARBA00012452"/>
    </source>
</evidence>
<comment type="similarity">
    <text evidence="8">Belongs to the GST superfamily. Sigma family.</text>
</comment>
<feature type="domain" description="GST N-terminal" evidence="15">
    <location>
        <begin position="926"/>
        <end position="1003"/>
    </location>
</feature>
<evidence type="ECO:0000256" key="5">
    <source>
        <dbReference type="ARBA" id="ARBA00022741"/>
    </source>
</evidence>
<dbReference type="InterPro" id="IPR016135">
    <property type="entry name" value="UBQ-conjugating_enzyme/RWD"/>
</dbReference>
<dbReference type="Pfam" id="PF00179">
    <property type="entry name" value="UQ_con"/>
    <property type="match status" value="1"/>
</dbReference>
<feature type="domain" description="GST N-terminal" evidence="15">
    <location>
        <begin position="89"/>
        <end position="166"/>
    </location>
</feature>
<dbReference type="Gene3D" id="1.20.1050.10">
    <property type="match status" value="6"/>
</dbReference>
<dbReference type="GO" id="GO:0004602">
    <property type="term" value="F:glutathione peroxidase activity"/>
    <property type="evidence" value="ECO:0007669"/>
    <property type="project" value="UniProtKB-ARBA"/>
</dbReference>
<feature type="active site" description="Glycyl thioester intermediate" evidence="13">
    <location>
        <position position="1220"/>
    </location>
</feature>
<evidence type="ECO:0000256" key="7">
    <source>
        <dbReference type="ARBA" id="ARBA00022840"/>
    </source>
</evidence>
<dbReference type="PANTHER" id="PTHR11571:SF224">
    <property type="entry name" value="HEMATOPOIETIC PROSTAGLANDIN D SYNTHASE"/>
    <property type="match status" value="1"/>
</dbReference>
<accession>A0A8J6H9W8</accession>
<evidence type="ECO:0000259" key="14">
    <source>
        <dbReference type="PROSITE" id="PS50127"/>
    </source>
</evidence>
<reference evidence="17" key="1">
    <citation type="journal article" date="2020" name="J Insects Food Feed">
        <title>The yellow mealworm (Tenebrio molitor) genome: a resource for the emerging insects as food and feed industry.</title>
        <authorList>
            <person name="Eriksson T."/>
            <person name="Andere A."/>
            <person name="Kelstrup H."/>
            <person name="Emery V."/>
            <person name="Picard C."/>
        </authorList>
    </citation>
    <scope>NUCLEOTIDE SEQUENCE</scope>
    <source>
        <strain evidence="17">Stoneville</strain>
        <tissue evidence="17">Whole head</tissue>
    </source>
</reference>
<name>A0A8J6H9W8_TENMO</name>
<dbReference type="GO" id="GO:0004364">
    <property type="term" value="F:glutathione transferase activity"/>
    <property type="evidence" value="ECO:0007669"/>
    <property type="project" value="UniProtKB-EC"/>
</dbReference>
<dbReference type="InterPro" id="IPR000608">
    <property type="entry name" value="UBC"/>
</dbReference>
<dbReference type="InterPro" id="IPR010987">
    <property type="entry name" value="Glutathione-S-Trfase_C-like"/>
</dbReference>
<feature type="domain" description="GST N-terminal" evidence="15">
    <location>
        <begin position="723"/>
        <end position="800"/>
    </location>
</feature>
<dbReference type="InterPro" id="IPR036282">
    <property type="entry name" value="Glutathione-S-Trfase_C_sf"/>
</dbReference>
<dbReference type="Proteomes" id="UP000719412">
    <property type="component" value="Unassembled WGS sequence"/>
</dbReference>
<dbReference type="Pfam" id="PF14497">
    <property type="entry name" value="GST_C_3"/>
    <property type="match status" value="6"/>
</dbReference>
<dbReference type="SFLD" id="SFLDG01205">
    <property type="entry name" value="AMPS.1"/>
    <property type="match status" value="5"/>
</dbReference>
<evidence type="ECO:0000256" key="1">
    <source>
        <dbReference type="ARBA" id="ARBA00005032"/>
    </source>
</evidence>
<feature type="domain" description="GST C-terminal" evidence="16">
    <location>
        <begin position="1"/>
        <end position="96"/>
    </location>
</feature>
<dbReference type="FunFam" id="3.40.30.10:FF:000035">
    <property type="entry name" value="hematopoietic prostaglandin D synthase"/>
    <property type="match status" value="4"/>
</dbReference>
<dbReference type="EC" id="2.3.2.34" evidence="10"/>
<dbReference type="InterPro" id="IPR036249">
    <property type="entry name" value="Thioredoxin-like_sf"/>
</dbReference>
<evidence type="ECO:0000256" key="9">
    <source>
        <dbReference type="ARBA" id="ARBA00043698"/>
    </source>
</evidence>
<reference evidence="17" key="2">
    <citation type="submission" date="2021-08" db="EMBL/GenBank/DDBJ databases">
        <authorList>
            <person name="Eriksson T."/>
        </authorList>
    </citation>
    <scope>NUCLEOTIDE SEQUENCE</scope>
    <source>
        <strain evidence="17">Stoneville</strain>
        <tissue evidence="17">Whole head</tissue>
    </source>
</reference>
<dbReference type="PROSITE" id="PS50405">
    <property type="entry name" value="GST_CTER"/>
    <property type="match status" value="6"/>
</dbReference>
<keyword evidence="18" id="KW-1185">Reference proteome</keyword>
<keyword evidence="5" id="KW-0547">Nucleotide-binding</keyword>
<dbReference type="CDD" id="cd23794">
    <property type="entry name" value="UBCc_UBE2F_UBE2M"/>
    <property type="match status" value="1"/>
</dbReference>
<feature type="domain" description="GST C-terminal" evidence="16">
    <location>
        <begin position="168"/>
        <end position="294"/>
    </location>
</feature>
<dbReference type="PROSITE" id="PS50127">
    <property type="entry name" value="UBC_2"/>
    <property type="match status" value="1"/>
</dbReference>
<comment type="catalytic activity">
    <reaction evidence="11">
        <text>RX + glutathione = an S-substituted glutathione + a halide anion + H(+)</text>
        <dbReference type="Rhea" id="RHEA:16437"/>
        <dbReference type="ChEBI" id="CHEBI:15378"/>
        <dbReference type="ChEBI" id="CHEBI:16042"/>
        <dbReference type="ChEBI" id="CHEBI:17792"/>
        <dbReference type="ChEBI" id="CHEBI:57925"/>
        <dbReference type="ChEBI" id="CHEBI:90779"/>
        <dbReference type="EC" id="2.5.1.18"/>
    </reaction>
</comment>
<evidence type="ECO:0000256" key="13">
    <source>
        <dbReference type="PROSITE-ProRule" id="PRU10133"/>
    </source>
</evidence>
<keyword evidence="4" id="KW-0808">Transferase</keyword>
<dbReference type="PROSITE" id="PS50404">
    <property type="entry name" value="GST_NTER"/>
    <property type="match status" value="5"/>
</dbReference>
<feature type="domain" description="GST N-terminal" evidence="15">
    <location>
        <begin position="513"/>
        <end position="590"/>
    </location>
</feature>
<dbReference type="FunFam" id="1.20.1050.10:FF:000030">
    <property type="entry name" value="Glutathione S-transferase S1"/>
    <property type="match status" value="5"/>
</dbReference>
<dbReference type="EC" id="2.5.1.18" evidence="3"/>
<sequence>MELILKEILPDNLGRFEKFTQKNNGYFALGRLTWADLFFVSLLTGMEQWAGADALKNFPNLLNLKKKVLENPGIKNYHQGDCVYYQMAPSYKVTYFPTKGWAEPIRFILSYGNLDFEDIRVPYEEWPAQKAQAPFGFLPMLEHEGKKAHQSSAICRYLAKQVNLAGKDDWEDLEIDAAVDSIKDFGLKLNAVRTEIDEAKRKEKMEQIVKEVLPDNFGRLEKFAQRNNGYLAVGRLTWADLFFVSLLKNVEQIAGVDVLKNHPNLLNLKKKVLELPGIKNTSLPDRTSNNVEPYQMGPSYKLTYFPARGWAEPIRFILSYANLDFEDTRVPFDEWPALKDQTPFGFLPMLEHEGKKSAQSAAICRYLAKKVNLAGKDDWEDLEIDAVVDSIKDVGWKIRALRQESDEAKRKEKLEVILKEMLPDLLGRLETFAQKNNGYLVAGRLTWADLFLISVLTGVDHFVGADVFKNYPNLLNLQKKVLEIPGIKNVAAINAPTLAKRHLLSKFFPKMAPPYKLIYFDKPGRGEPIRLLFKYGGVVFEDVLIKREDWAQLKQKTPFGQLPLLEHNGKRVNQSVSICRYLGKLVKLAGKDDWEDLEIDAVVDTITDLRAKITIVRLEKNVALKKTMKEEALKETVPFYLSRLDALVQKNNGFLALGRLTWADLYFVGKIPIFSEFMGEDTIAKYTNLKALIDKIHALPGIKKYKMSVAYQDPDTKLPNMAPAYKLTYFNGKGAAECIRFIFKYGGLEFEDFRINLEDWPQVKTKTPFGQLPLLEHDGKQINQSVCICRYLGKIVKIAGKDDWENVEIDAIVDTVNDFRLKIMTIYHEKDQERRKTQMETASKETVPFYLSRFDAIVKKNNGYLAVGRLTWADLYFASMIPCFDMFSGGDTFAKYPNLKALQNKINALPAIKNAVGKRIVIEMAPAYKLIYFDGRGAAELTRYLFKYGGIDFEDVRIKREDWPQHKDKTPFGQLPVLEHNGKQVGQSLSIARYVANLVKLAGKDTWENLEIDAVVDTINDLRLKLTPIYFEKDEAKKKTLVDTLNNETFPYYLGRLEKIAQKNNGYLALGRLTWADIVLATAAPMFDMMSGGDTLAKYPKLKGLKEKVEALPAIKKWIEKKDGEASPRPGNQKKASAAQLRITKDINELNLPKTCTTEFPDPDDLLSFKLVICPDEGFYKTGRFVFSFKVGPNYPHEPPKVKCETQVYHPNIDQQGNVCLNILREDWKPVLTINSIVYGLQYLFLEPNPEDPLNKEAAEVLTTNRRLFEQNVQKAMRGGYVGSTYFDRCLK</sequence>
<dbReference type="PROSITE" id="PS00183">
    <property type="entry name" value="UBC_1"/>
    <property type="match status" value="1"/>
</dbReference>
<feature type="domain" description="GST C-terminal" evidence="16">
    <location>
        <begin position="1005"/>
        <end position="1138"/>
    </location>
</feature>
<feature type="domain" description="GST C-terminal" evidence="16">
    <location>
        <begin position="802"/>
        <end position="928"/>
    </location>
</feature>
<comment type="pathway">
    <text evidence="1">Protein modification; protein neddylation.</text>
</comment>
<evidence type="ECO:0000256" key="11">
    <source>
        <dbReference type="ARBA" id="ARBA00047960"/>
    </source>
</evidence>
<dbReference type="Gene3D" id="3.10.110.10">
    <property type="entry name" value="Ubiquitin Conjugating Enzyme"/>
    <property type="match status" value="1"/>
</dbReference>
<evidence type="ECO:0000259" key="15">
    <source>
        <dbReference type="PROSITE" id="PS50404"/>
    </source>
</evidence>
<evidence type="ECO:0000256" key="4">
    <source>
        <dbReference type="ARBA" id="ARBA00022679"/>
    </source>
</evidence>
<dbReference type="FunFam" id="3.10.110.10:FF:000239">
    <property type="entry name" value="NEDD8-conjugating enzyme Ubc12"/>
    <property type="match status" value="1"/>
</dbReference>
<dbReference type="Pfam" id="PF02798">
    <property type="entry name" value="GST_N"/>
    <property type="match status" value="5"/>
</dbReference>
<comment type="subunit">
    <text evidence="2">Homodimer.</text>
</comment>
<dbReference type="SFLD" id="SFLDG00363">
    <property type="entry name" value="AMPS_(cytGST):_Alpha-__Mu-__Pi"/>
    <property type="match status" value="5"/>
</dbReference>
<dbReference type="CDD" id="cd03192">
    <property type="entry name" value="GST_C_Sigma_like"/>
    <property type="match status" value="6"/>
</dbReference>
<gene>
    <name evidence="17" type="ORF">GEV33_012098</name>
</gene>
<dbReference type="GO" id="GO:0061654">
    <property type="term" value="F:NEDD8 conjugating enzyme activity"/>
    <property type="evidence" value="ECO:0007669"/>
    <property type="project" value="UniProtKB-EC"/>
</dbReference>
<keyword evidence="7" id="KW-0067">ATP-binding</keyword>